<evidence type="ECO:0000313" key="2">
    <source>
        <dbReference type="Proteomes" id="UP000054549"/>
    </source>
</evidence>
<organism evidence="1 2">
    <name type="scientific">Amanita muscaria (strain Koide BX008)</name>
    <dbReference type="NCBI Taxonomy" id="946122"/>
    <lineage>
        <taxon>Eukaryota</taxon>
        <taxon>Fungi</taxon>
        <taxon>Dikarya</taxon>
        <taxon>Basidiomycota</taxon>
        <taxon>Agaricomycotina</taxon>
        <taxon>Agaricomycetes</taxon>
        <taxon>Agaricomycetidae</taxon>
        <taxon>Agaricales</taxon>
        <taxon>Pluteineae</taxon>
        <taxon>Amanitaceae</taxon>
        <taxon>Amanita</taxon>
    </lineage>
</organism>
<gene>
    <name evidence="1" type="ORF">M378DRAFT_384616</name>
</gene>
<keyword evidence="2" id="KW-1185">Reference proteome</keyword>
<dbReference type="HOGENOM" id="CLU_1805681_0_0_1"/>
<dbReference type="InParanoid" id="A0A0C2XBV1"/>
<protein>
    <submittedName>
        <fullName evidence="1">Uncharacterized protein</fullName>
    </submittedName>
</protein>
<name>A0A0C2XBV1_AMAMK</name>
<sequence>MVYVKLHRTENAPWSWVRIASHARLRHLQRRLRYERMRMSSSMDGKVHLLEAADGGFLHKQQISWKHSLRLPTRICHNRRQSRSISVGFAKEVKDHGEGGPILDDVMTSSRDRAVLLGLRDLMVWYYGNGRRIGAYEGIWTHG</sequence>
<dbReference type="Proteomes" id="UP000054549">
    <property type="component" value="Unassembled WGS sequence"/>
</dbReference>
<dbReference type="AlphaFoldDB" id="A0A0C2XBV1"/>
<dbReference type="EMBL" id="KN818236">
    <property type="protein sequence ID" value="KIL66333.1"/>
    <property type="molecule type" value="Genomic_DNA"/>
</dbReference>
<evidence type="ECO:0000313" key="1">
    <source>
        <dbReference type="EMBL" id="KIL66333.1"/>
    </source>
</evidence>
<proteinExistence type="predicted"/>
<reference evidence="1 2" key="1">
    <citation type="submission" date="2014-04" db="EMBL/GenBank/DDBJ databases">
        <title>Evolutionary Origins and Diversification of the Mycorrhizal Mutualists.</title>
        <authorList>
            <consortium name="DOE Joint Genome Institute"/>
            <consortium name="Mycorrhizal Genomics Consortium"/>
            <person name="Kohler A."/>
            <person name="Kuo A."/>
            <person name="Nagy L.G."/>
            <person name="Floudas D."/>
            <person name="Copeland A."/>
            <person name="Barry K.W."/>
            <person name="Cichocki N."/>
            <person name="Veneault-Fourrey C."/>
            <person name="LaButti K."/>
            <person name="Lindquist E.A."/>
            <person name="Lipzen A."/>
            <person name="Lundell T."/>
            <person name="Morin E."/>
            <person name="Murat C."/>
            <person name="Riley R."/>
            <person name="Ohm R."/>
            <person name="Sun H."/>
            <person name="Tunlid A."/>
            <person name="Henrissat B."/>
            <person name="Grigoriev I.V."/>
            <person name="Hibbett D.S."/>
            <person name="Martin F."/>
        </authorList>
    </citation>
    <scope>NUCLEOTIDE SEQUENCE [LARGE SCALE GENOMIC DNA]</scope>
    <source>
        <strain evidence="1 2">Koide BX008</strain>
    </source>
</reference>
<accession>A0A0C2XBV1</accession>